<evidence type="ECO:0000313" key="1">
    <source>
        <dbReference type="EMBL" id="GAN35778.1"/>
    </source>
</evidence>
<dbReference type="Proteomes" id="UP000032552">
    <property type="component" value="Unassembled WGS sequence"/>
</dbReference>
<organism evidence="1 2">
    <name type="scientific">Lacticaseibacillus paracasei NRIC 0644</name>
    <dbReference type="NCBI Taxonomy" id="1435038"/>
    <lineage>
        <taxon>Bacteria</taxon>
        <taxon>Bacillati</taxon>
        <taxon>Bacillota</taxon>
        <taxon>Bacilli</taxon>
        <taxon>Lactobacillales</taxon>
        <taxon>Lactobacillaceae</taxon>
        <taxon>Lacticaseibacillus</taxon>
    </lineage>
</organism>
<comment type="caution">
    <text evidence="1">The sequence shown here is derived from an EMBL/GenBank/DDBJ whole genome shotgun (WGS) entry which is preliminary data.</text>
</comment>
<gene>
    <name evidence="1" type="ORF">LC0644_0367</name>
</gene>
<dbReference type="AlphaFoldDB" id="A0A0C9QAX2"/>
<reference evidence="2" key="1">
    <citation type="submission" date="2014-05" db="EMBL/GenBank/DDBJ databases">
        <title>Whole genome sequencing of Lactobacillus casei NRIC0644.</title>
        <authorList>
            <person name="Atarashi H."/>
            <person name="Yoshida Y."/>
            <person name="Fujimura S."/>
            <person name="Tanaka N."/>
            <person name="Shiwa Y."/>
            <person name="Yoshikawa H."/>
            <person name="Okada S."/>
            <person name="Nakagawa J."/>
        </authorList>
    </citation>
    <scope>NUCLEOTIDE SEQUENCE [LARGE SCALE GENOMIC DNA]</scope>
    <source>
        <strain evidence="2">NRIC0644</strain>
    </source>
</reference>
<dbReference type="EMBL" id="BAYM01000020">
    <property type="protein sequence ID" value="GAN35778.1"/>
    <property type="molecule type" value="Genomic_DNA"/>
</dbReference>
<protein>
    <submittedName>
        <fullName evidence="1">Uncharacterized protein</fullName>
    </submittedName>
</protein>
<accession>A0A0C9QAX2</accession>
<name>A0A0C9QAX2_LACPA</name>
<proteinExistence type="predicted"/>
<sequence>MVELEASEALDLELLSALTVFVDDFDELTIDCELARLEEERLDFVVFVLELESFCTCEVGTLFVDAATCHHQPPNPAIATTKTAMIQYLFFINIPLIG</sequence>
<evidence type="ECO:0000313" key="2">
    <source>
        <dbReference type="Proteomes" id="UP000032552"/>
    </source>
</evidence>